<dbReference type="CDD" id="cd00090">
    <property type="entry name" value="HTH_ARSR"/>
    <property type="match status" value="1"/>
</dbReference>
<dbReference type="InterPro" id="IPR001845">
    <property type="entry name" value="HTH_ArsR_DNA-bd_dom"/>
</dbReference>
<protein>
    <submittedName>
        <fullName evidence="5">Winged helix-turn-helix transcriptional regulator</fullName>
    </submittedName>
</protein>
<organism evidence="5 6">
    <name type="scientific">Corynebacterium suicordis DSM 45110</name>
    <dbReference type="NCBI Taxonomy" id="1121369"/>
    <lineage>
        <taxon>Bacteria</taxon>
        <taxon>Bacillati</taxon>
        <taxon>Actinomycetota</taxon>
        <taxon>Actinomycetes</taxon>
        <taxon>Mycobacteriales</taxon>
        <taxon>Corynebacteriaceae</taxon>
        <taxon>Corynebacterium</taxon>
    </lineage>
</organism>
<dbReference type="PANTHER" id="PTHR43132">
    <property type="entry name" value="ARSENICAL RESISTANCE OPERON REPRESSOR ARSR-RELATED"/>
    <property type="match status" value="1"/>
</dbReference>
<keyword evidence="6" id="KW-1185">Reference proteome</keyword>
<dbReference type="NCBIfam" id="NF033788">
    <property type="entry name" value="HTH_metalloreg"/>
    <property type="match status" value="1"/>
</dbReference>
<gene>
    <name evidence="5" type="ORF">IRY30_01530</name>
</gene>
<dbReference type="PRINTS" id="PR00778">
    <property type="entry name" value="HTHARSR"/>
</dbReference>
<keyword evidence="1" id="KW-0805">Transcription regulation</keyword>
<keyword evidence="3" id="KW-0804">Transcription</keyword>
<dbReference type="InterPro" id="IPR036390">
    <property type="entry name" value="WH_DNA-bd_sf"/>
</dbReference>
<evidence type="ECO:0000256" key="1">
    <source>
        <dbReference type="ARBA" id="ARBA00023015"/>
    </source>
</evidence>
<reference evidence="5 6" key="1">
    <citation type="submission" date="2020-10" db="EMBL/GenBank/DDBJ databases">
        <title>Novel species in genus Corynebacterium.</title>
        <authorList>
            <person name="Zhang G."/>
        </authorList>
    </citation>
    <scope>NUCLEOTIDE SEQUENCE [LARGE SCALE GENOMIC DNA]</scope>
    <source>
        <strain evidence="5 6">DSM 45110</strain>
    </source>
</reference>
<evidence type="ECO:0000256" key="3">
    <source>
        <dbReference type="ARBA" id="ARBA00023163"/>
    </source>
</evidence>
<dbReference type="SUPFAM" id="SSF46785">
    <property type="entry name" value="Winged helix' DNA-binding domain"/>
    <property type="match status" value="1"/>
</dbReference>
<name>A0ABR9ZH66_9CORY</name>
<dbReference type="InterPro" id="IPR000835">
    <property type="entry name" value="HTH_MarR-typ"/>
</dbReference>
<dbReference type="InterPro" id="IPR036388">
    <property type="entry name" value="WH-like_DNA-bd_sf"/>
</dbReference>
<dbReference type="Gene3D" id="1.10.10.10">
    <property type="entry name" value="Winged helix-like DNA-binding domain superfamily/Winged helix DNA-binding domain"/>
    <property type="match status" value="1"/>
</dbReference>
<dbReference type="RefSeq" id="WP_194555646.1">
    <property type="nucleotide sequence ID" value="NZ_JADKMY010000001.1"/>
</dbReference>
<sequence length="108" mass="11819">MSHSHSAPLSLDGALNLADSWHLLFKLLGDRTRLRLLVALHHGGPSQRTVQELADVTETRVVTASAALNLMANAGLIQAERHGREMRYSLVDPQVHQVLHDIGALHGH</sequence>
<dbReference type="EMBL" id="JADKMY010000001">
    <property type="protein sequence ID" value="MBF4552763.1"/>
    <property type="molecule type" value="Genomic_DNA"/>
</dbReference>
<dbReference type="InterPro" id="IPR051011">
    <property type="entry name" value="Metal_resp_trans_reg"/>
</dbReference>
<feature type="domain" description="HTH arsR-type" evidence="4">
    <location>
        <begin position="15"/>
        <end position="108"/>
    </location>
</feature>
<evidence type="ECO:0000256" key="2">
    <source>
        <dbReference type="ARBA" id="ARBA00023125"/>
    </source>
</evidence>
<dbReference type="Proteomes" id="UP000635902">
    <property type="component" value="Unassembled WGS sequence"/>
</dbReference>
<evidence type="ECO:0000259" key="4">
    <source>
        <dbReference type="PROSITE" id="PS50987"/>
    </source>
</evidence>
<evidence type="ECO:0000313" key="5">
    <source>
        <dbReference type="EMBL" id="MBF4552763.1"/>
    </source>
</evidence>
<dbReference type="SMART" id="SM00418">
    <property type="entry name" value="HTH_ARSR"/>
    <property type="match status" value="1"/>
</dbReference>
<dbReference type="PROSITE" id="PS50987">
    <property type="entry name" value="HTH_ARSR_2"/>
    <property type="match status" value="1"/>
</dbReference>
<dbReference type="InterPro" id="IPR011991">
    <property type="entry name" value="ArsR-like_HTH"/>
</dbReference>
<accession>A0ABR9ZH66</accession>
<keyword evidence="2" id="KW-0238">DNA-binding</keyword>
<dbReference type="Pfam" id="PF12802">
    <property type="entry name" value="MarR_2"/>
    <property type="match status" value="1"/>
</dbReference>
<proteinExistence type="predicted"/>
<evidence type="ECO:0000313" key="6">
    <source>
        <dbReference type="Proteomes" id="UP000635902"/>
    </source>
</evidence>
<comment type="caution">
    <text evidence="5">The sequence shown here is derived from an EMBL/GenBank/DDBJ whole genome shotgun (WGS) entry which is preliminary data.</text>
</comment>
<dbReference type="PANTHER" id="PTHR43132:SF6">
    <property type="entry name" value="HTH-TYPE TRANSCRIPTIONAL REPRESSOR CZRA"/>
    <property type="match status" value="1"/>
</dbReference>